<feature type="transmembrane region" description="Helical" evidence="8">
    <location>
        <begin position="283"/>
        <end position="301"/>
    </location>
</feature>
<dbReference type="InterPro" id="IPR011990">
    <property type="entry name" value="TPR-like_helical_dom_sf"/>
</dbReference>
<keyword evidence="11" id="KW-1185">Reference proteome</keyword>
<dbReference type="Pfam" id="PF01694">
    <property type="entry name" value="Rhomboid"/>
    <property type="match status" value="1"/>
</dbReference>
<dbReference type="PROSITE" id="PS50293">
    <property type="entry name" value="TPR_REGION"/>
    <property type="match status" value="1"/>
</dbReference>
<sequence length="569" mass="65417">MRDKWLWAYVLRLMKEEDYQLIKFPVEEQKQQLQSNEQENTVTSAVLLRNDGRSFQMLRLQAVDSVWGATLNRDIRSLSDQAKEIKKRLKAKELSILNVYVFPYEKDAYLLEPIEKLNRLTEDKITVISNAVFIDTEQSLTEWGIPQNDLASFGLNTEQDKINLQRLEWISTEEILKEVKAEEKKKEKEFHSTFNYGKPKFTYLFLIINFIIFAFIEWQGSSTDPETLIQYGAKWAPAILEGEYWRFITPVFLHIGFIHILMNSLALYFLGNLVEKIYGSFRFLWIYLFAGFTGTVASFVFSSNISAGASGAIFGCFGALLYFGLQRRNLFFRTLGNDVIIILIFNLGIGFIVPVVDNYGHIGGLVGGFLAAMIVSLPAQNKKRLEKIASGLVAIVLVVSMLGIGFTKDHEDDVALLIQATIEINQENYTEARDLLERAIELGDQRPEVFLQLGAVYNQVEQFDEAIEVFNRALDGGATQPELYFQLAYAQLKLGDYENGEKNLLETIYRDPDIVEAYYNLTLIYIDQEEYEKAFEVLDRAAEREITDERTDELYERLNDFYEELQNGA</sequence>
<feature type="repeat" description="TPR" evidence="7">
    <location>
        <begin position="447"/>
        <end position="480"/>
    </location>
</feature>
<keyword evidence="7" id="KW-0802">TPR repeat</keyword>
<accession>A0ABT9W3H4</accession>
<dbReference type="InterPro" id="IPR035952">
    <property type="entry name" value="Rhomboid-like_sf"/>
</dbReference>
<gene>
    <name evidence="10" type="ORF">J2S11_003722</name>
</gene>
<keyword evidence="6 8" id="KW-0472">Membrane</keyword>
<evidence type="ECO:0000256" key="8">
    <source>
        <dbReference type="SAM" id="Phobius"/>
    </source>
</evidence>
<feature type="transmembrane region" description="Helical" evidence="8">
    <location>
        <begin position="337"/>
        <end position="356"/>
    </location>
</feature>
<comment type="similarity">
    <text evidence="2">Belongs to the peptidase S54 family.</text>
</comment>
<evidence type="ECO:0000313" key="10">
    <source>
        <dbReference type="EMBL" id="MDQ0167793.1"/>
    </source>
</evidence>
<feature type="transmembrane region" description="Helical" evidence="8">
    <location>
        <begin position="388"/>
        <end position="406"/>
    </location>
</feature>
<comment type="subcellular location">
    <subcellularLocation>
        <location evidence="1">Membrane</location>
        <topology evidence="1">Multi-pass membrane protein</topology>
    </subcellularLocation>
</comment>
<evidence type="ECO:0000256" key="2">
    <source>
        <dbReference type="ARBA" id="ARBA00009045"/>
    </source>
</evidence>
<dbReference type="Proteomes" id="UP001235840">
    <property type="component" value="Unassembled WGS sequence"/>
</dbReference>
<evidence type="ECO:0000256" key="1">
    <source>
        <dbReference type="ARBA" id="ARBA00004141"/>
    </source>
</evidence>
<keyword evidence="4 10" id="KW-0378">Hydrolase</keyword>
<protein>
    <submittedName>
        <fullName evidence="10">Rhomboid protease GluP</fullName>
        <ecNumber evidence="10">3.4.21.105</ecNumber>
    </submittedName>
</protein>
<reference evidence="10 11" key="1">
    <citation type="submission" date="2023-07" db="EMBL/GenBank/DDBJ databases">
        <title>Genomic Encyclopedia of Type Strains, Phase IV (KMG-IV): sequencing the most valuable type-strain genomes for metagenomic binning, comparative biology and taxonomic classification.</title>
        <authorList>
            <person name="Goeker M."/>
        </authorList>
    </citation>
    <scope>NUCLEOTIDE SEQUENCE [LARGE SCALE GENOMIC DNA]</scope>
    <source>
        <strain evidence="10 11">DSM 12751</strain>
    </source>
</reference>
<feature type="transmembrane region" description="Helical" evidence="8">
    <location>
        <begin position="251"/>
        <end position="271"/>
    </location>
</feature>
<keyword evidence="5 8" id="KW-1133">Transmembrane helix</keyword>
<keyword evidence="10" id="KW-0645">Protease</keyword>
<dbReference type="Gene3D" id="1.20.1540.10">
    <property type="entry name" value="Rhomboid-like"/>
    <property type="match status" value="1"/>
</dbReference>
<evidence type="ECO:0000313" key="11">
    <source>
        <dbReference type="Proteomes" id="UP001235840"/>
    </source>
</evidence>
<dbReference type="PROSITE" id="PS50005">
    <property type="entry name" value="TPR"/>
    <property type="match status" value="2"/>
</dbReference>
<evidence type="ECO:0000256" key="3">
    <source>
        <dbReference type="ARBA" id="ARBA00022692"/>
    </source>
</evidence>
<keyword evidence="3 8" id="KW-0812">Transmembrane</keyword>
<dbReference type="SUPFAM" id="SSF144091">
    <property type="entry name" value="Rhomboid-like"/>
    <property type="match status" value="1"/>
</dbReference>
<dbReference type="InterPro" id="IPR050925">
    <property type="entry name" value="Rhomboid_protease_S54"/>
</dbReference>
<dbReference type="InterPro" id="IPR022764">
    <property type="entry name" value="Peptidase_S54_rhomboid_dom"/>
</dbReference>
<dbReference type="InterPro" id="IPR019734">
    <property type="entry name" value="TPR_rpt"/>
</dbReference>
<dbReference type="SMART" id="SM00028">
    <property type="entry name" value="TPR"/>
    <property type="match status" value="4"/>
</dbReference>
<evidence type="ECO:0000256" key="4">
    <source>
        <dbReference type="ARBA" id="ARBA00022801"/>
    </source>
</evidence>
<feature type="transmembrane region" description="Helical" evidence="8">
    <location>
        <begin position="307"/>
        <end position="325"/>
    </location>
</feature>
<dbReference type="SUPFAM" id="SSF48452">
    <property type="entry name" value="TPR-like"/>
    <property type="match status" value="1"/>
</dbReference>
<dbReference type="Gene3D" id="1.25.40.10">
    <property type="entry name" value="Tetratricopeptide repeat domain"/>
    <property type="match status" value="1"/>
</dbReference>
<proteinExistence type="inferred from homology"/>
<feature type="transmembrane region" description="Helical" evidence="8">
    <location>
        <begin position="201"/>
        <end position="218"/>
    </location>
</feature>
<feature type="repeat" description="TPR" evidence="7">
    <location>
        <begin position="515"/>
        <end position="548"/>
    </location>
</feature>
<dbReference type="GO" id="GO:0008233">
    <property type="term" value="F:peptidase activity"/>
    <property type="evidence" value="ECO:0007669"/>
    <property type="project" value="UniProtKB-KW"/>
</dbReference>
<evidence type="ECO:0000259" key="9">
    <source>
        <dbReference type="Pfam" id="PF01694"/>
    </source>
</evidence>
<evidence type="ECO:0000256" key="6">
    <source>
        <dbReference type="ARBA" id="ARBA00023136"/>
    </source>
</evidence>
<evidence type="ECO:0000256" key="5">
    <source>
        <dbReference type="ARBA" id="ARBA00022989"/>
    </source>
</evidence>
<dbReference type="GO" id="GO:0006508">
    <property type="term" value="P:proteolysis"/>
    <property type="evidence" value="ECO:0007669"/>
    <property type="project" value="UniProtKB-KW"/>
</dbReference>
<dbReference type="EC" id="3.4.21.105" evidence="10"/>
<name>A0ABT9W3H4_9BACI</name>
<evidence type="ECO:0000256" key="7">
    <source>
        <dbReference type="PROSITE-ProRule" id="PRU00339"/>
    </source>
</evidence>
<feature type="transmembrane region" description="Helical" evidence="8">
    <location>
        <begin position="362"/>
        <end position="379"/>
    </location>
</feature>
<dbReference type="PANTHER" id="PTHR43731">
    <property type="entry name" value="RHOMBOID PROTEASE"/>
    <property type="match status" value="1"/>
</dbReference>
<feature type="domain" description="Peptidase S54 rhomboid" evidence="9">
    <location>
        <begin position="242"/>
        <end position="376"/>
    </location>
</feature>
<organism evidence="10 11">
    <name type="scientific">Caldalkalibacillus horti</name>
    <dbReference type="NCBI Taxonomy" id="77523"/>
    <lineage>
        <taxon>Bacteria</taxon>
        <taxon>Bacillati</taxon>
        <taxon>Bacillota</taxon>
        <taxon>Bacilli</taxon>
        <taxon>Bacillales</taxon>
        <taxon>Bacillaceae</taxon>
        <taxon>Caldalkalibacillus</taxon>
    </lineage>
</organism>
<dbReference type="EMBL" id="JAUSTY010000020">
    <property type="protein sequence ID" value="MDQ0167793.1"/>
    <property type="molecule type" value="Genomic_DNA"/>
</dbReference>
<comment type="caution">
    <text evidence="10">The sequence shown here is derived from an EMBL/GenBank/DDBJ whole genome shotgun (WGS) entry which is preliminary data.</text>
</comment>
<dbReference type="PANTHER" id="PTHR43731:SF14">
    <property type="entry name" value="PRESENILIN-ASSOCIATED RHOMBOID-LIKE PROTEIN, MITOCHONDRIAL"/>
    <property type="match status" value="1"/>
</dbReference>
<dbReference type="Pfam" id="PF13432">
    <property type="entry name" value="TPR_16"/>
    <property type="match status" value="2"/>
</dbReference>